<evidence type="ECO:0000256" key="1">
    <source>
        <dbReference type="ARBA" id="ARBA00001933"/>
    </source>
</evidence>
<evidence type="ECO:0000256" key="6">
    <source>
        <dbReference type="ARBA" id="ARBA00009320"/>
    </source>
</evidence>
<evidence type="ECO:0000256" key="4">
    <source>
        <dbReference type="ARBA" id="ARBA00004931"/>
    </source>
</evidence>
<evidence type="ECO:0000313" key="14">
    <source>
        <dbReference type="EMBL" id="MBB6260741.1"/>
    </source>
</evidence>
<dbReference type="EC" id="2.6.1.42" evidence="7"/>
<evidence type="ECO:0000256" key="9">
    <source>
        <dbReference type="ARBA" id="ARBA00022898"/>
    </source>
</evidence>
<keyword evidence="14" id="KW-0808">Transferase</keyword>
<keyword evidence="10" id="KW-0100">Branched-chain amino acid biosynthesis</keyword>
<dbReference type="GO" id="GO:0008652">
    <property type="term" value="P:amino acid biosynthetic process"/>
    <property type="evidence" value="ECO:0007669"/>
    <property type="project" value="UniProtKB-ARBA"/>
</dbReference>
<dbReference type="Gene3D" id="3.30.470.10">
    <property type="match status" value="1"/>
</dbReference>
<dbReference type="InterPro" id="IPR036038">
    <property type="entry name" value="Aminotransferase-like"/>
</dbReference>
<dbReference type="PANTHER" id="PTHR42743:SF11">
    <property type="entry name" value="AMINODEOXYCHORISMATE LYASE"/>
    <property type="match status" value="1"/>
</dbReference>
<dbReference type="GO" id="GO:0009082">
    <property type="term" value="P:branched-chain amino acid biosynthetic process"/>
    <property type="evidence" value="ECO:0007669"/>
    <property type="project" value="UniProtKB-KW"/>
</dbReference>
<evidence type="ECO:0000256" key="13">
    <source>
        <dbReference type="ARBA" id="ARBA00049229"/>
    </source>
</evidence>
<dbReference type="PANTHER" id="PTHR42743">
    <property type="entry name" value="AMINO-ACID AMINOTRANSFERASE"/>
    <property type="match status" value="1"/>
</dbReference>
<evidence type="ECO:0000256" key="10">
    <source>
        <dbReference type="ARBA" id="ARBA00023304"/>
    </source>
</evidence>
<comment type="catalytic activity">
    <reaction evidence="12">
        <text>L-isoleucine + 2-oxoglutarate = (S)-3-methyl-2-oxopentanoate + L-glutamate</text>
        <dbReference type="Rhea" id="RHEA:24801"/>
        <dbReference type="ChEBI" id="CHEBI:16810"/>
        <dbReference type="ChEBI" id="CHEBI:29985"/>
        <dbReference type="ChEBI" id="CHEBI:35146"/>
        <dbReference type="ChEBI" id="CHEBI:58045"/>
        <dbReference type="EC" id="2.6.1.42"/>
    </reaction>
</comment>
<dbReference type="CDD" id="cd01558">
    <property type="entry name" value="D-AAT_like"/>
    <property type="match status" value="1"/>
</dbReference>
<comment type="similarity">
    <text evidence="6">Belongs to the class-IV pyridoxal-phosphate-dependent aminotransferase family.</text>
</comment>
<dbReference type="FunFam" id="3.20.10.10:FF:000002">
    <property type="entry name" value="D-alanine aminotransferase"/>
    <property type="match status" value="1"/>
</dbReference>
<dbReference type="InterPro" id="IPR043131">
    <property type="entry name" value="BCAT-like_N"/>
</dbReference>
<evidence type="ECO:0000256" key="7">
    <source>
        <dbReference type="ARBA" id="ARBA00013053"/>
    </source>
</evidence>
<dbReference type="Gene3D" id="3.20.10.10">
    <property type="entry name" value="D-amino Acid Aminotransferase, subunit A, domain 2"/>
    <property type="match status" value="1"/>
</dbReference>
<comment type="catalytic activity">
    <reaction evidence="11">
        <text>L-valine + 2-oxoglutarate = 3-methyl-2-oxobutanoate + L-glutamate</text>
        <dbReference type="Rhea" id="RHEA:24813"/>
        <dbReference type="ChEBI" id="CHEBI:11851"/>
        <dbReference type="ChEBI" id="CHEBI:16810"/>
        <dbReference type="ChEBI" id="CHEBI:29985"/>
        <dbReference type="ChEBI" id="CHEBI:57762"/>
        <dbReference type="EC" id="2.6.1.42"/>
    </reaction>
</comment>
<keyword evidence="14" id="KW-0032">Aminotransferase</keyword>
<comment type="cofactor">
    <cofactor evidence="1">
        <name>pyridoxal 5'-phosphate</name>
        <dbReference type="ChEBI" id="CHEBI:597326"/>
    </cofactor>
</comment>
<reference evidence="14 15" key="1">
    <citation type="submission" date="2020-08" db="EMBL/GenBank/DDBJ databases">
        <title>Genomic Encyclopedia of Type Strains, Phase IV (KMG-IV): sequencing the most valuable type-strain genomes for metagenomic binning, comparative biology and taxonomic classification.</title>
        <authorList>
            <person name="Goeker M."/>
        </authorList>
    </citation>
    <scope>NUCLEOTIDE SEQUENCE [LARGE SCALE GENOMIC DNA]</scope>
    <source>
        <strain evidence="14 15">DSM 22336</strain>
    </source>
</reference>
<dbReference type="Pfam" id="PF01063">
    <property type="entry name" value="Aminotran_4"/>
    <property type="match status" value="1"/>
</dbReference>
<accession>A0A841M342</accession>
<evidence type="ECO:0000256" key="12">
    <source>
        <dbReference type="ARBA" id="ARBA00048798"/>
    </source>
</evidence>
<evidence type="ECO:0000313" key="15">
    <source>
        <dbReference type="Proteomes" id="UP000555393"/>
    </source>
</evidence>
<dbReference type="NCBIfam" id="NF005209">
    <property type="entry name" value="PRK06680.1"/>
    <property type="match status" value="1"/>
</dbReference>
<keyword evidence="10" id="KW-0028">Amino-acid biosynthesis</keyword>
<keyword evidence="9" id="KW-0663">Pyridoxal phosphate</keyword>
<dbReference type="GO" id="GO:0004084">
    <property type="term" value="F:branched-chain-amino-acid transaminase activity"/>
    <property type="evidence" value="ECO:0007669"/>
    <property type="project" value="UniProtKB-EC"/>
</dbReference>
<gene>
    <name evidence="14" type="ORF">FHS77_001282</name>
</gene>
<evidence type="ECO:0000256" key="2">
    <source>
        <dbReference type="ARBA" id="ARBA00003109"/>
    </source>
</evidence>
<keyword evidence="15" id="KW-1185">Reference proteome</keyword>
<sequence length="287" mass="32253">MTRTIYLNNQFVSEQDAKISIFDRGFLFADAIYEVSAVVEGRLVDNDLHLTRLERSLGEIDIPMPMPKEEIIKLQAELIRRNNLREGVVYMQITRGTAERDFGYAADMKPNFVMLTQVKNITNSAAAKNGIAIDLAPDNRWTRRDIKTTMLLAQVLAKKTAHDAGYQDVWLVEDNHITEGGSSTAFIITKDDVLITRPNSNKILPGCTRKAVLKIAEEQNLTVEERLFTPEEAFNAKEAFLTSASSFVTPVIRIQEHVIADGKPGSLTLRLQEIYMELARTSAEPII</sequence>
<comment type="catalytic activity">
    <reaction evidence="13">
        <text>L-leucine + 2-oxoglutarate = 4-methyl-2-oxopentanoate + L-glutamate</text>
        <dbReference type="Rhea" id="RHEA:18321"/>
        <dbReference type="ChEBI" id="CHEBI:16810"/>
        <dbReference type="ChEBI" id="CHEBI:17865"/>
        <dbReference type="ChEBI" id="CHEBI:29985"/>
        <dbReference type="ChEBI" id="CHEBI:57427"/>
        <dbReference type="EC" id="2.6.1.42"/>
    </reaction>
</comment>
<dbReference type="EMBL" id="JACIIU010000004">
    <property type="protein sequence ID" value="MBB6260741.1"/>
    <property type="molecule type" value="Genomic_DNA"/>
</dbReference>
<dbReference type="AlphaFoldDB" id="A0A841M342"/>
<dbReference type="GO" id="GO:0005829">
    <property type="term" value="C:cytosol"/>
    <property type="evidence" value="ECO:0007669"/>
    <property type="project" value="TreeGrafter"/>
</dbReference>
<comment type="caution">
    <text evidence="14">The sequence shown here is derived from an EMBL/GenBank/DDBJ whole genome shotgun (WGS) entry which is preliminary data.</text>
</comment>
<dbReference type="RefSeq" id="WP_184221435.1">
    <property type="nucleotide sequence ID" value="NZ_JACIIU010000004.1"/>
</dbReference>
<evidence type="ECO:0000256" key="11">
    <source>
        <dbReference type="ARBA" id="ARBA00048212"/>
    </source>
</evidence>
<comment type="pathway">
    <text evidence="5">Amino-acid biosynthesis; L-leucine biosynthesis; L-leucine from 3-methyl-2-oxobutanoate: step 4/4.</text>
</comment>
<comment type="pathway">
    <text evidence="4">Amino-acid biosynthesis; L-valine biosynthesis; L-valine from pyruvate: step 4/4.</text>
</comment>
<dbReference type="Proteomes" id="UP000555393">
    <property type="component" value="Unassembled WGS sequence"/>
</dbReference>
<dbReference type="SUPFAM" id="SSF56752">
    <property type="entry name" value="D-aminoacid aminotransferase-like PLP-dependent enzymes"/>
    <property type="match status" value="1"/>
</dbReference>
<evidence type="ECO:0000256" key="5">
    <source>
        <dbReference type="ARBA" id="ARBA00005072"/>
    </source>
</evidence>
<dbReference type="InterPro" id="IPR050571">
    <property type="entry name" value="Class-IV_PLP-Dep_Aminotrnsfr"/>
</dbReference>
<name>A0A841M342_9HYPH</name>
<protein>
    <recommendedName>
        <fullName evidence="8">Probable branched-chain-amino-acid aminotransferase</fullName>
        <ecNumber evidence="7">2.6.1.42</ecNumber>
    </recommendedName>
</protein>
<comment type="function">
    <text evidence="2">Acts on leucine, isoleucine and valine.</text>
</comment>
<dbReference type="InterPro" id="IPR043132">
    <property type="entry name" value="BCAT-like_C"/>
</dbReference>
<proteinExistence type="inferred from homology"/>
<organism evidence="14 15">
    <name type="scientific">Paenochrobactrum gallinarii</name>
    <dbReference type="NCBI Taxonomy" id="643673"/>
    <lineage>
        <taxon>Bacteria</taxon>
        <taxon>Pseudomonadati</taxon>
        <taxon>Pseudomonadota</taxon>
        <taxon>Alphaproteobacteria</taxon>
        <taxon>Hyphomicrobiales</taxon>
        <taxon>Brucellaceae</taxon>
        <taxon>Paenochrobactrum</taxon>
    </lineage>
</organism>
<evidence type="ECO:0000256" key="3">
    <source>
        <dbReference type="ARBA" id="ARBA00004824"/>
    </source>
</evidence>
<comment type="pathway">
    <text evidence="3">Amino-acid biosynthesis; L-isoleucine biosynthesis; L-isoleucine from 2-oxobutanoate: step 4/4.</text>
</comment>
<dbReference type="InterPro" id="IPR001544">
    <property type="entry name" value="Aminotrans_IV"/>
</dbReference>
<evidence type="ECO:0000256" key="8">
    <source>
        <dbReference type="ARBA" id="ARBA00014472"/>
    </source>
</evidence>